<sequence length="267" mass="31642">MGWHAYIDESYTPDGDAYVIGGCIATDQDWATFSAEWCLFTERFGRVDAHGHRYFHMAEMVHRFEEVGFFYSVINKHVPVFVSARFNRSEFNRARNRIYIPGAAIEWDRQNYYWIALRCLMDKFHLERPQLDRIIPQNEVVQFHMDETSDRKSVERMWAEYIVHRPNDIRDRYAAIPVFENDKHVPPLQAADFWVWWVREWCDIGQPDKIVRHDFGEFVKPTKWRSPRATMDIAFTEEQFLPTLARMAKNQSGRNVIVLSGGQDADL</sequence>
<dbReference type="Proteomes" id="UP000538507">
    <property type="component" value="Unassembled WGS sequence"/>
</dbReference>
<reference evidence="1 2" key="1">
    <citation type="submission" date="2020-08" db="EMBL/GenBank/DDBJ databases">
        <title>Genomic Encyclopedia of Type Strains, Phase IV (KMG-V): Genome sequencing to study the core and pangenomes of soil and plant-associated prokaryotes.</title>
        <authorList>
            <person name="Whitman W."/>
        </authorList>
    </citation>
    <scope>NUCLEOTIDE SEQUENCE [LARGE SCALE GENOMIC DNA]</scope>
    <source>
        <strain evidence="1 2">SEMIA 415</strain>
    </source>
</reference>
<accession>A0AAE2MGH6</accession>
<comment type="caution">
    <text evidence="1">The sequence shown here is derived from an EMBL/GenBank/DDBJ whole genome shotgun (WGS) entry which is preliminary data.</text>
</comment>
<name>A0AAE2MGH6_RHILE</name>
<dbReference type="RefSeq" id="WP_183605967.1">
    <property type="nucleotide sequence ID" value="NZ_JACHAZ010000002.1"/>
</dbReference>
<proteinExistence type="predicted"/>
<evidence type="ECO:0000313" key="1">
    <source>
        <dbReference type="EMBL" id="MBB4288784.1"/>
    </source>
</evidence>
<evidence type="ECO:0000313" key="2">
    <source>
        <dbReference type="Proteomes" id="UP000538507"/>
    </source>
</evidence>
<organism evidence="1 2">
    <name type="scientific">Rhizobium leguminosarum</name>
    <dbReference type="NCBI Taxonomy" id="384"/>
    <lineage>
        <taxon>Bacteria</taxon>
        <taxon>Pseudomonadati</taxon>
        <taxon>Pseudomonadota</taxon>
        <taxon>Alphaproteobacteria</taxon>
        <taxon>Hyphomicrobiales</taxon>
        <taxon>Rhizobiaceae</taxon>
        <taxon>Rhizobium/Agrobacterium group</taxon>
        <taxon>Rhizobium</taxon>
    </lineage>
</organism>
<gene>
    <name evidence="1" type="ORF">GGE16_000800</name>
</gene>
<evidence type="ECO:0008006" key="3">
    <source>
        <dbReference type="Google" id="ProtNLM"/>
    </source>
</evidence>
<dbReference type="Pfam" id="PF12686">
    <property type="entry name" value="DUF3800"/>
    <property type="match status" value="1"/>
</dbReference>
<dbReference type="InterPro" id="IPR024524">
    <property type="entry name" value="DUF3800"/>
</dbReference>
<dbReference type="AlphaFoldDB" id="A0AAE2MGH6"/>
<protein>
    <recommendedName>
        <fullName evidence="3">DUF3800 domain-containing protein</fullName>
    </recommendedName>
</protein>
<dbReference type="EMBL" id="JACIGO010000001">
    <property type="protein sequence ID" value="MBB4288784.1"/>
    <property type="molecule type" value="Genomic_DNA"/>
</dbReference>